<evidence type="ECO:0000259" key="2">
    <source>
        <dbReference type="Pfam" id="PF03572"/>
    </source>
</evidence>
<evidence type="ECO:0000313" key="4">
    <source>
        <dbReference type="EMBL" id="KAF2204349.1"/>
    </source>
</evidence>
<dbReference type="EMBL" id="ML993878">
    <property type="protein sequence ID" value="KAF2204349.1"/>
    <property type="molecule type" value="Genomic_DNA"/>
</dbReference>
<proteinExistence type="predicted"/>
<dbReference type="SUPFAM" id="SSF52096">
    <property type="entry name" value="ClpP/crotonase"/>
    <property type="match status" value="1"/>
</dbReference>
<name>A0A9P4JW76_9PLEO</name>
<dbReference type="PANTHER" id="PTHR37049:SF4">
    <property type="entry name" value="RHODANESE DOMAIN-CONTAINING PROTEIN"/>
    <property type="match status" value="1"/>
</dbReference>
<keyword evidence="1" id="KW-0732">Signal</keyword>
<dbReference type="Pfam" id="PF03572">
    <property type="entry name" value="Peptidase_S41"/>
    <property type="match status" value="1"/>
</dbReference>
<evidence type="ECO:0000259" key="3">
    <source>
        <dbReference type="Pfam" id="PF23658"/>
    </source>
</evidence>
<dbReference type="InterPro" id="IPR005151">
    <property type="entry name" value="Tail-specific_protease"/>
</dbReference>
<gene>
    <name evidence="4" type="ORF">GQ43DRAFT_177056</name>
</gene>
<accession>A0A9P4JW76</accession>
<feature type="signal peptide" evidence="1">
    <location>
        <begin position="1"/>
        <end position="19"/>
    </location>
</feature>
<evidence type="ECO:0000256" key="1">
    <source>
        <dbReference type="SAM" id="SignalP"/>
    </source>
</evidence>
<dbReference type="GO" id="GO:0008236">
    <property type="term" value="F:serine-type peptidase activity"/>
    <property type="evidence" value="ECO:0007669"/>
    <property type="project" value="InterPro"/>
</dbReference>
<sequence length="757" mass="82915">MRSATLVALVGFCCSLAHTSPVRAPQPAFKSQPFRVRQTPTNTSEPCAQVSTFMYDMKPGDIQYEVPAGMALDCMMSVPLNMTSAKALLRAIIPYIHWQSTLSVLRDPPREYQEKVQPPIDILAGIDSIDAALDSGSITSEYEFGWSLYTLIASAHDGHLQYVPDSIGSIFSWGRPVPLVSVSEDGSKLPAVFVFGDVLGMQFKNISYAPSPVVKIDDEDAHKWLEDWAQYGSLQDRDALYNSLFYSLSSVAQGFQGLAVGGFTGGGRHRFVFPGDVTKLTFANGSSLTMKNFARPMVSFRNVHSGSDIQKYWFYFGTPDDSFAESAGEKDNTPPTAVMVAAATSSPGYPEAAVVGPGINGFYINEDGYEDVAVLSVTTFVGDYNDEVPFQATTQQFLPKAAADGKTKLIIDVSGNGGGTIMQGYDMFKQLFPSLHPYGATRFRAHDWFDTIGQSYSAFSDNFPRSPNQNSTIKAYQSSYFDYHSDTNENNEPFTSWKDKLGPVEIKGDKYSKIARWNLSDPYIPVIGGISVSGYGALANASKAQYFQAENILILTDGYCASTCTIFSELMRQHAGVKIMALGGRSNKNPMQAIGGVKGTNNYGWAYIQNLADYAIYAASSSVKAAVKDILSVYQSEIVFNRAAYPPGVNVRDGLRQGDTSGTALQFIYEEADCRLFYTPGMTVDATEIWKAAADAHWGGSGKCVMSGYSKRDNLATRGLEPRRPSNRLKASELRKFEQSFDLRTECHMTGDGFMHP</sequence>
<keyword evidence="5" id="KW-1185">Reference proteome</keyword>
<dbReference type="Gene3D" id="3.90.226.10">
    <property type="entry name" value="2-enoyl-CoA Hydratase, Chain A, domain 1"/>
    <property type="match status" value="1"/>
</dbReference>
<feature type="chain" id="PRO_5040428723" evidence="1">
    <location>
        <begin position="20"/>
        <end position="757"/>
    </location>
</feature>
<dbReference type="AlphaFoldDB" id="A0A9P4JW76"/>
<feature type="domain" description="CPAF-like PDZ" evidence="3">
    <location>
        <begin position="172"/>
        <end position="299"/>
    </location>
</feature>
<dbReference type="GO" id="GO:0006508">
    <property type="term" value="P:proteolysis"/>
    <property type="evidence" value="ECO:0007669"/>
    <property type="project" value="InterPro"/>
</dbReference>
<protein>
    <submittedName>
        <fullName evidence="4">Peptidase S41 family protein-like protein</fullName>
    </submittedName>
</protein>
<dbReference type="OrthoDB" id="27214at2759"/>
<dbReference type="Proteomes" id="UP000799536">
    <property type="component" value="Unassembled WGS sequence"/>
</dbReference>
<organism evidence="4 5">
    <name type="scientific">Delitschia confertaspora ATCC 74209</name>
    <dbReference type="NCBI Taxonomy" id="1513339"/>
    <lineage>
        <taxon>Eukaryota</taxon>
        <taxon>Fungi</taxon>
        <taxon>Dikarya</taxon>
        <taxon>Ascomycota</taxon>
        <taxon>Pezizomycotina</taxon>
        <taxon>Dothideomycetes</taxon>
        <taxon>Pleosporomycetidae</taxon>
        <taxon>Pleosporales</taxon>
        <taxon>Delitschiaceae</taxon>
        <taxon>Delitschia</taxon>
    </lineage>
</organism>
<dbReference type="InterPro" id="IPR056186">
    <property type="entry name" value="PDZ_CPAF-rel"/>
</dbReference>
<evidence type="ECO:0000313" key="5">
    <source>
        <dbReference type="Proteomes" id="UP000799536"/>
    </source>
</evidence>
<dbReference type="InterPro" id="IPR029045">
    <property type="entry name" value="ClpP/crotonase-like_dom_sf"/>
</dbReference>
<dbReference type="InterPro" id="IPR052766">
    <property type="entry name" value="S41A_metabolite_peptidase"/>
</dbReference>
<dbReference type="PANTHER" id="PTHR37049">
    <property type="entry name" value="PEPTIDASE S41 FAMILY PROTEIN"/>
    <property type="match status" value="1"/>
</dbReference>
<feature type="domain" description="Tail specific protease" evidence="2">
    <location>
        <begin position="372"/>
        <end position="580"/>
    </location>
</feature>
<dbReference type="Pfam" id="PF23658">
    <property type="entry name" value="PDZ_CPAF_rel"/>
    <property type="match status" value="1"/>
</dbReference>
<reference evidence="4" key="1">
    <citation type="journal article" date="2020" name="Stud. Mycol.">
        <title>101 Dothideomycetes genomes: a test case for predicting lifestyles and emergence of pathogens.</title>
        <authorList>
            <person name="Haridas S."/>
            <person name="Albert R."/>
            <person name="Binder M."/>
            <person name="Bloem J."/>
            <person name="Labutti K."/>
            <person name="Salamov A."/>
            <person name="Andreopoulos B."/>
            <person name="Baker S."/>
            <person name="Barry K."/>
            <person name="Bills G."/>
            <person name="Bluhm B."/>
            <person name="Cannon C."/>
            <person name="Castanera R."/>
            <person name="Culley D."/>
            <person name="Daum C."/>
            <person name="Ezra D."/>
            <person name="Gonzalez J."/>
            <person name="Henrissat B."/>
            <person name="Kuo A."/>
            <person name="Liang C."/>
            <person name="Lipzen A."/>
            <person name="Lutzoni F."/>
            <person name="Magnuson J."/>
            <person name="Mondo S."/>
            <person name="Nolan M."/>
            <person name="Ohm R."/>
            <person name="Pangilinan J."/>
            <person name="Park H.-J."/>
            <person name="Ramirez L."/>
            <person name="Alfaro M."/>
            <person name="Sun H."/>
            <person name="Tritt A."/>
            <person name="Yoshinaga Y."/>
            <person name="Zwiers L.-H."/>
            <person name="Turgeon B."/>
            <person name="Goodwin S."/>
            <person name="Spatafora J."/>
            <person name="Crous P."/>
            <person name="Grigoriev I."/>
        </authorList>
    </citation>
    <scope>NUCLEOTIDE SEQUENCE</scope>
    <source>
        <strain evidence="4">ATCC 74209</strain>
    </source>
</reference>
<comment type="caution">
    <text evidence="4">The sequence shown here is derived from an EMBL/GenBank/DDBJ whole genome shotgun (WGS) entry which is preliminary data.</text>
</comment>